<dbReference type="PROSITE" id="PS50867">
    <property type="entry name" value="PRE_SET"/>
    <property type="match status" value="1"/>
</dbReference>
<evidence type="ECO:0000256" key="5">
    <source>
        <dbReference type="ARBA" id="ARBA00022691"/>
    </source>
</evidence>
<reference evidence="12 13" key="1">
    <citation type="submission" date="2016-07" db="EMBL/GenBank/DDBJ databases">
        <title>Pervasive Adenine N6-methylation of Active Genes in Fungi.</title>
        <authorList>
            <consortium name="DOE Joint Genome Institute"/>
            <person name="Mondo S.J."/>
            <person name="Dannebaum R.O."/>
            <person name="Kuo R.C."/>
            <person name="Labutti K."/>
            <person name="Haridas S."/>
            <person name="Kuo A."/>
            <person name="Salamov A."/>
            <person name="Ahrendt S.R."/>
            <person name="Lipzen A."/>
            <person name="Sullivan W."/>
            <person name="Andreopoulos W.B."/>
            <person name="Clum A."/>
            <person name="Lindquist E."/>
            <person name="Daum C."/>
            <person name="Ramamoorthy G.K."/>
            <person name="Gryganskyi A."/>
            <person name="Culley D."/>
            <person name="Magnuson J.K."/>
            <person name="James T.Y."/>
            <person name="O'Malley M.A."/>
            <person name="Stajich J.E."/>
            <person name="Spatafora J.W."/>
            <person name="Visel A."/>
            <person name="Grigoriev I.V."/>
        </authorList>
    </citation>
    <scope>NUCLEOTIDE SEQUENCE [LARGE SCALE GENOMIC DNA]</scope>
    <source>
        <strain evidence="12 13">68-887.2</strain>
    </source>
</reference>
<dbReference type="Pfam" id="PF05033">
    <property type="entry name" value="Pre-SET"/>
    <property type="match status" value="1"/>
</dbReference>
<dbReference type="SMART" id="SM00468">
    <property type="entry name" value="PreSET"/>
    <property type="match status" value="1"/>
</dbReference>
<evidence type="ECO:0000259" key="10">
    <source>
        <dbReference type="PROSITE" id="PS50867"/>
    </source>
</evidence>
<feature type="region of interest" description="Disordered" evidence="8">
    <location>
        <begin position="864"/>
        <end position="891"/>
    </location>
</feature>
<gene>
    <name evidence="12" type="ORF">BCR39DRAFT_558921</name>
</gene>
<keyword evidence="4" id="KW-0808">Transferase</keyword>
<dbReference type="EMBL" id="MCFC01000023">
    <property type="protein sequence ID" value="ORY29803.1"/>
    <property type="molecule type" value="Genomic_DNA"/>
</dbReference>
<evidence type="ECO:0008006" key="14">
    <source>
        <dbReference type="Google" id="ProtNLM"/>
    </source>
</evidence>
<dbReference type="SUPFAM" id="SSF82199">
    <property type="entry name" value="SET domain"/>
    <property type="match status" value="1"/>
</dbReference>
<dbReference type="Gene3D" id="2.170.270.10">
    <property type="entry name" value="SET domain"/>
    <property type="match status" value="1"/>
</dbReference>
<keyword evidence="6" id="KW-0479">Metal-binding</keyword>
<dbReference type="InterPro" id="IPR003616">
    <property type="entry name" value="Post-SET_dom"/>
</dbReference>
<feature type="domain" description="Pre-SET" evidence="10">
    <location>
        <begin position="623"/>
        <end position="692"/>
    </location>
</feature>
<feature type="region of interest" description="Disordered" evidence="8">
    <location>
        <begin position="424"/>
        <end position="447"/>
    </location>
</feature>
<feature type="compositionally biased region" description="Polar residues" evidence="8">
    <location>
        <begin position="264"/>
        <end position="279"/>
    </location>
</feature>
<keyword evidence="5" id="KW-0949">S-adenosyl-L-methionine</keyword>
<proteinExistence type="predicted"/>
<feature type="region of interest" description="Disordered" evidence="8">
    <location>
        <begin position="1"/>
        <end position="38"/>
    </location>
</feature>
<dbReference type="AlphaFoldDB" id="A0A1Y2B4P7"/>
<evidence type="ECO:0000256" key="7">
    <source>
        <dbReference type="ARBA" id="ARBA00022833"/>
    </source>
</evidence>
<dbReference type="InParanoid" id="A0A1Y2B4P7"/>
<dbReference type="Proteomes" id="UP000193986">
    <property type="component" value="Unassembled WGS sequence"/>
</dbReference>
<dbReference type="GO" id="GO:0008270">
    <property type="term" value="F:zinc ion binding"/>
    <property type="evidence" value="ECO:0007669"/>
    <property type="project" value="InterPro"/>
</dbReference>
<dbReference type="Pfam" id="PF00856">
    <property type="entry name" value="SET"/>
    <property type="match status" value="1"/>
</dbReference>
<evidence type="ECO:0000256" key="2">
    <source>
        <dbReference type="ARBA" id="ARBA00022454"/>
    </source>
</evidence>
<dbReference type="GO" id="GO:0005634">
    <property type="term" value="C:nucleus"/>
    <property type="evidence" value="ECO:0007669"/>
    <property type="project" value="InterPro"/>
</dbReference>
<evidence type="ECO:0000313" key="13">
    <source>
        <dbReference type="Proteomes" id="UP000193986"/>
    </source>
</evidence>
<keyword evidence="3" id="KW-0489">Methyltransferase</keyword>
<evidence type="ECO:0000256" key="1">
    <source>
        <dbReference type="ARBA" id="ARBA00004286"/>
    </source>
</evidence>
<dbReference type="PANTHER" id="PTHR46223:SF3">
    <property type="entry name" value="HISTONE-LYSINE N-METHYLTRANSFERASE SET-23"/>
    <property type="match status" value="1"/>
</dbReference>
<comment type="subcellular location">
    <subcellularLocation>
        <location evidence="1">Chromosome</location>
    </subcellularLocation>
</comment>
<dbReference type="InterPro" id="IPR050973">
    <property type="entry name" value="H3K9_Histone-Lys_N-MTase"/>
</dbReference>
<keyword evidence="2" id="KW-0158">Chromosome</keyword>
<evidence type="ECO:0000259" key="9">
    <source>
        <dbReference type="PROSITE" id="PS50280"/>
    </source>
</evidence>
<name>A0A1Y2B4P7_9TREE</name>
<feature type="domain" description="Post-SET" evidence="11">
    <location>
        <begin position="904"/>
        <end position="920"/>
    </location>
</feature>
<comment type="caution">
    <text evidence="12">The sequence shown here is derived from an EMBL/GenBank/DDBJ whole genome shotgun (WGS) entry which is preliminary data.</text>
</comment>
<organism evidence="12 13">
    <name type="scientific">Naematelia encephala</name>
    <dbReference type="NCBI Taxonomy" id="71784"/>
    <lineage>
        <taxon>Eukaryota</taxon>
        <taxon>Fungi</taxon>
        <taxon>Dikarya</taxon>
        <taxon>Basidiomycota</taxon>
        <taxon>Agaricomycotina</taxon>
        <taxon>Tremellomycetes</taxon>
        <taxon>Tremellales</taxon>
        <taxon>Naemateliaceae</taxon>
        <taxon>Naematelia</taxon>
    </lineage>
</organism>
<keyword evidence="13" id="KW-1185">Reference proteome</keyword>
<dbReference type="PROSITE" id="PS50280">
    <property type="entry name" value="SET"/>
    <property type="match status" value="1"/>
</dbReference>
<dbReference type="GO" id="GO:0042054">
    <property type="term" value="F:histone methyltransferase activity"/>
    <property type="evidence" value="ECO:0007669"/>
    <property type="project" value="InterPro"/>
</dbReference>
<protein>
    <recommendedName>
        <fullName evidence="14">SET domain-containing protein</fullName>
    </recommendedName>
</protein>
<evidence type="ECO:0000256" key="6">
    <source>
        <dbReference type="ARBA" id="ARBA00022723"/>
    </source>
</evidence>
<accession>A0A1Y2B4P7</accession>
<dbReference type="PANTHER" id="PTHR46223">
    <property type="entry name" value="HISTONE-LYSINE N-METHYLTRANSFERASE SUV39H"/>
    <property type="match status" value="1"/>
</dbReference>
<dbReference type="SMART" id="SM00317">
    <property type="entry name" value="SET"/>
    <property type="match status" value="1"/>
</dbReference>
<dbReference type="OrthoDB" id="308383at2759"/>
<dbReference type="GO" id="GO:0005694">
    <property type="term" value="C:chromosome"/>
    <property type="evidence" value="ECO:0007669"/>
    <property type="project" value="UniProtKB-SubCell"/>
</dbReference>
<evidence type="ECO:0000256" key="8">
    <source>
        <dbReference type="SAM" id="MobiDB-lite"/>
    </source>
</evidence>
<feature type="compositionally biased region" description="Basic residues" evidence="8">
    <location>
        <begin position="872"/>
        <end position="884"/>
    </location>
</feature>
<dbReference type="InterPro" id="IPR001214">
    <property type="entry name" value="SET_dom"/>
</dbReference>
<dbReference type="PROSITE" id="PS50868">
    <property type="entry name" value="POST_SET"/>
    <property type="match status" value="1"/>
</dbReference>
<dbReference type="InterPro" id="IPR046341">
    <property type="entry name" value="SET_dom_sf"/>
</dbReference>
<feature type="domain" description="SET" evidence="9">
    <location>
        <begin position="697"/>
        <end position="858"/>
    </location>
</feature>
<feature type="region of interest" description="Disordered" evidence="8">
    <location>
        <begin position="56"/>
        <end position="328"/>
    </location>
</feature>
<dbReference type="STRING" id="71784.A0A1Y2B4P7"/>
<keyword evidence="7" id="KW-0862">Zinc</keyword>
<evidence type="ECO:0000256" key="3">
    <source>
        <dbReference type="ARBA" id="ARBA00022603"/>
    </source>
</evidence>
<evidence type="ECO:0000259" key="11">
    <source>
        <dbReference type="PROSITE" id="PS50868"/>
    </source>
</evidence>
<evidence type="ECO:0000313" key="12">
    <source>
        <dbReference type="EMBL" id="ORY29803.1"/>
    </source>
</evidence>
<sequence length="929" mass="101476">MSSSPLPGEGNDVSIPVAGGQSEPIDLCSDTEAVPTDTDSHLSLAGLMGMAKKQLVSKAKEGAGPSFPQGISTPRPGKASGSRRTSYGDTVKKRQPSSSGVRKLVNSSAAPIDVSGDTTDEDVVIVPTARRKSSASSRKSPIKQPSPVAALSNLPSPPLTTQAHVFPPPQLGSWENPQPIEYQIKRRPSPTLATPEDDEDPPRSRKNRRIEPYVQLQPEQSRPKRLGPLWATESQAGPSGITTVDELGPSVETNISAGDAAETSGASVANSRRPSSAASTEDPLLLHSGASNGEDYEDEDAKQVPADLSLSRKEEEDEEGEVSHLFNDPLQDADDEMEAYGTHHISTLAPLRILPLGEGSVGVNEVLEDVRTGVDEVTISSMEPSQAGKGAPSAKTDDVAPLVRGPLEYKPYVTGKAISFLRERREKRAASSQPSPSPIVVDTPTPPIHIVTDTPTPPIHVIRDTPTPPPAASRELMTRAEWRKVVELDGESGDVDVLLQSEHGSTSSGPSSAIETIDYSVSTVVRSGVLAHPPDDRRGQARRQFDPELVDSWNARWPKLANNPTIHRLIFQGFITESLLRDGEFEDEIRVVNGLDGRPPAFEFQYANRMLYHPDTPDPELGLGCDCEGPCDPNSKTCSCVKRQKLYFYDTGLNGFAYHRDGTIKETSVSVWECGKNCKCSSDCMNRVIQRGRNRRTKIELFKTRMKGWGIRSAAAVKIGTFIGVYSGELITDAECERRGRLYTEIGRTYLFDCDGWQIANPPVGLEKVDPRLAQTARESSARARHSAREESEDYKYSAFSIDAFHYGNYTRYFNHSCNPNLAITQAYVYDFHPERPMLVIFACKNIEAGEELCISYKGIPDEDEGEPVRKAPVKRGKRRKGRQSKTSASVHIAADKRVQVKASRDQCFCGAPNCDGRMFGLSLSDEED</sequence>
<evidence type="ECO:0000256" key="4">
    <source>
        <dbReference type="ARBA" id="ARBA00022679"/>
    </source>
</evidence>
<dbReference type="InterPro" id="IPR007728">
    <property type="entry name" value="Pre-SET_dom"/>
</dbReference>
<feature type="compositionally biased region" description="Polar residues" evidence="8">
    <location>
        <begin position="232"/>
        <end position="242"/>
    </location>
</feature>
<dbReference type="GO" id="GO:0032259">
    <property type="term" value="P:methylation"/>
    <property type="evidence" value="ECO:0007669"/>
    <property type="project" value="UniProtKB-KW"/>
</dbReference>
<feature type="compositionally biased region" description="Polar residues" evidence="8">
    <location>
        <begin position="96"/>
        <end position="109"/>
    </location>
</feature>